<evidence type="ECO:0000313" key="3">
    <source>
        <dbReference type="Proteomes" id="UP000078492"/>
    </source>
</evidence>
<gene>
    <name evidence="2" type="ORF">ALC57_03701</name>
</gene>
<evidence type="ECO:0000256" key="1">
    <source>
        <dbReference type="SAM" id="MobiDB-lite"/>
    </source>
</evidence>
<dbReference type="EMBL" id="KQ978966">
    <property type="protein sequence ID" value="KYN26886.1"/>
    <property type="molecule type" value="Genomic_DNA"/>
</dbReference>
<feature type="region of interest" description="Disordered" evidence="1">
    <location>
        <begin position="168"/>
        <end position="196"/>
    </location>
</feature>
<accession>A0A151JM17</accession>
<protein>
    <submittedName>
        <fullName evidence="2">Uncharacterized protein</fullName>
    </submittedName>
</protein>
<evidence type="ECO:0000313" key="2">
    <source>
        <dbReference type="EMBL" id="KYN26886.1"/>
    </source>
</evidence>
<dbReference type="Proteomes" id="UP000078492">
    <property type="component" value="Unassembled WGS sequence"/>
</dbReference>
<reference evidence="2 3" key="1">
    <citation type="submission" date="2015-09" db="EMBL/GenBank/DDBJ databases">
        <title>Trachymyrmex cornetzi WGS genome.</title>
        <authorList>
            <person name="Nygaard S."/>
            <person name="Hu H."/>
            <person name="Boomsma J."/>
            <person name="Zhang G."/>
        </authorList>
    </citation>
    <scope>NUCLEOTIDE SEQUENCE [LARGE SCALE GENOMIC DNA]</scope>
    <source>
        <strain evidence="2">Tcor2-1</strain>
        <tissue evidence="2">Whole body</tissue>
    </source>
</reference>
<name>A0A151JM17_9HYME</name>
<proteinExistence type="predicted"/>
<organism evidence="2 3">
    <name type="scientific">Trachymyrmex cornetzi</name>
    <dbReference type="NCBI Taxonomy" id="471704"/>
    <lineage>
        <taxon>Eukaryota</taxon>
        <taxon>Metazoa</taxon>
        <taxon>Ecdysozoa</taxon>
        <taxon>Arthropoda</taxon>
        <taxon>Hexapoda</taxon>
        <taxon>Insecta</taxon>
        <taxon>Pterygota</taxon>
        <taxon>Neoptera</taxon>
        <taxon>Endopterygota</taxon>
        <taxon>Hymenoptera</taxon>
        <taxon>Apocrita</taxon>
        <taxon>Aculeata</taxon>
        <taxon>Formicoidea</taxon>
        <taxon>Formicidae</taxon>
        <taxon>Myrmicinae</taxon>
        <taxon>Trachymyrmex</taxon>
    </lineage>
</organism>
<dbReference type="AlphaFoldDB" id="A0A151JM17"/>
<sequence>MASWSVVATDVEREYHDEDEVGEMKRRDKAKDAVKSVLISELHEQTAATHCESTCSLARRRNIMLHREDEGTRRPLMHVHIRYWLRLSIRIASVPLLNANRKKLRYGSFGKSCTYPVIRVLSAVENLRLTLAPPKTKSQSSTSYYTFSESNYHFVRLNYRFSVSSLRDQASSGRGPDSPLSSDLALDKPRSIPSPR</sequence>
<keyword evidence="3" id="KW-1185">Reference proteome</keyword>